<dbReference type="InterPro" id="IPR036412">
    <property type="entry name" value="HAD-like_sf"/>
</dbReference>
<comment type="catalytic activity">
    <reaction evidence="14">
        <text>Ca(2+)(in) + ATP + H2O = Ca(2+)(out) + ADP + phosphate + H(+)</text>
        <dbReference type="Rhea" id="RHEA:18105"/>
        <dbReference type="ChEBI" id="CHEBI:15377"/>
        <dbReference type="ChEBI" id="CHEBI:15378"/>
        <dbReference type="ChEBI" id="CHEBI:29108"/>
        <dbReference type="ChEBI" id="CHEBI:30616"/>
        <dbReference type="ChEBI" id="CHEBI:43474"/>
        <dbReference type="ChEBI" id="CHEBI:456216"/>
        <dbReference type="EC" id="7.2.2.10"/>
    </reaction>
</comment>
<dbReference type="Pfam" id="PF00122">
    <property type="entry name" value="E1-E2_ATPase"/>
    <property type="match status" value="1"/>
</dbReference>
<evidence type="ECO:0000256" key="2">
    <source>
        <dbReference type="ARBA" id="ARBA00005675"/>
    </source>
</evidence>
<dbReference type="GO" id="GO:0005388">
    <property type="term" value="F:P-type calcium transporter activity"/>
    <property type="evidence" value="ECO:0007669"/>
    <property type="project" value="UniProtKB-EC"/>
</dbReference>
<keyword evidence="13 15" id="KW-0472">Membrane</keyword>
<dbReference type="InterPro" id="IPR023298">
    <property type="entry name" value="ATPase_P-typ_TM_dom_sf"/>
</dbReference>
<dbReference type="SFLD" id="SFLDF00027">
    <property type="entry name" value="p-type_atpase"/>
    <property type="match status" value="1"/>
</dbReference>
<dbReference type="GO" id="GO:0016887">
    <property type="term" value="F:ATP hydrolysis activity"/>
    <property type="evidence" value="ECO:0007669"/>
    <property type="project" value="InterPro"/>
</dbReference>
<comment type="similarity">
    <text evidence="2">Belongs to the cation transport ATPase (P-type) (TC 3.A.3) family. Type IIA subfamily.</text>
</comment>
<dbReference type="InterPro" id="IPR008250">
    <property type="entry name" value="ATPase_P-typ_transduc_dom_A_sf"/>
</dbReference>
<accession>A0A174EIE9</accession>
<dbReference type="OrthoDB" id="9760364at2"/>
<dbReference type="NCBIfam" id="TIGR01494">
    <property type="entry name" value="ATPase_P-type"/>
    <property type="match status" value="2"/>
</dbReference>
<evidence type="ECO:0000256" key="9">
    <source>
        <dbReference type="ARBA" id="ARBA00022837"/>
    </source>
</evidence>
<evidence type="ECO:0000256" key="1">
    <source>
        <dbReference type="ARBA" id="ARBA00004651"/>
    </source>
</evidence>
<dbReference type="InterPro" id="IPR001757">
    <property type="entry name" value="P_typ_ATPase"/>
</dbReference>
<dbReference type="SMART" id="SM00831">
    <property type="entry name" value="Cation_ATPase_N"/>
    <property type="match status" value="1"/>
</dbReference>
<proteinExistence type="inferred from homology"/>
<dbReference type="Pfam" id="PF13246">
    <property type="entry name" value="Cation_ATPase"/>
    <property type="match status" value="1"/>
</dbReference>
<dbReference type="Pfam" id="PF00690">
    <property type="entry name" value="Cation_ATPase_N"/>
    <property type="match status" value="1"/>
</dbReference>
<dbReference type="GO" id="GO:0046872">
    <property type="term" value="F:metal ion binding"/>
    <property type="evidence" value="ECO:0007669"/>
    <property type="project" value="UniProtKB-KW"/>
</dbReference>
<feature type="transmembrane region" description="Helical" evidence="15">
    <location>
        <begin position="242"/>
        <end position="263"/>
    </location>
</feature>
<dbReference type="Pfam" id="PF00689">
    <property type="entry name" value="Cation_ATPase_C"/>
    <property type="match status" value="1"/>
</dbReference>
<feature type="domain" description="Cation-transporting P-type ATPase N-terminal" evidence="16">
    <location>
        <begin position="1"/>
        <end position="74"/>
    </location>
</feature>
<evidence type="ECO:0000256" key="7">
    <source>
        <dbReference type="ARBA" id="ARBA00022723"/>
    </source>
</evidence>
<dbReference type="InterPro" id="IPR023299">
    <property type="entry name" value="ATPase_P-typ_cyto_dom_N"/>
</dbReference>
<comment type="subcellular location">
    <subcellularLocation>
        <location evidence="1">Cell membrane</location>
        <topology evidence="1">Multi-pass membrane protein</topology>
    </subcellularLocation>
</comment>
<evidence type="ECO:0000259" key="16">
    <source>
        <dbReference type="SMART" id="SM00831"/>
    </source>
</evidence>
<dbReference type="SUPFAM" id="SSF81665">
    <property type="entry name" value="Calcium ATPase, transmembrane domain M"/>
    <property type="match status" value="1"/>
</dbReference>
<dbReference type="SFLD" id="SFLDS00003">
    <property type="entry name" value="Haloacid_Dehalogenase"/>
    <property type="match status" value="1"/>
</dbReference>
<sequence>MHYKKESSDVLNEVGSNINGISDQEAKIRLEKNGFNELKEGNKVPIWKMFLENFKDPLVIILLIAAIVQIFLGEFVESLIIFVVVILNALLGVTQTRKAESSLDSLKKLSSPNAKVLRDGKKKTIPVREIVVGDIVFLEAGDYIPADGRLIEAQSLKVVEGMLTGEAEAVLKHSDKIEEEVGIGDQRNMVFSGATVVYGRGTLVVTETGMNTEVGKVATLLESAGNKQTPLQEKLDDFGKKLGIIIMILAAAIFIIQVIRGYIDGENMKNLIFNSFMFAIAVAVAAIPEALSSIVTIVLAVGTKDMAKKQAIIRKLPAVETLGSTSVICTDKTGTLTQNKMTVVDFFMYGVNKAKVEEKNNNSSQVEAMDLSSTLCNDSEVTETGKEIGDPTEIALLRFAEKRGIDYKELREKYDRLSEIPFDSDRKLMSTVNSINGNAIMFTKGAPDVVFARSNTVLNNGEVEEMTEEIKNEYRKVNEDFSNRALRVLAFAVKDVPDENFVPCLEDETEMTLVGLMAMIDPPREQVYDAVKEATGAGIKTVMITGDHKTTASAIAREIGIMSEDDISLTGKELDELSDIELKEKLEHITVYARVSPENKIRIVKAWQEKGYITAMTGDGVNDAPALKQANIGIGMGSGTDVAKDASAMILTDDNFATIVSAVEIGRTVYSNIKKAITYLFAGNLGAIIAILFAVFVNWSNPFSALQLLFINLINDSLPAIALGLEMAEPNIMKEKPRDVNEGILAGGTWQAVITRGIIIGVFVILAQYVGNLTSPMLGEAMAFSTVTLARIFQTLPARSNYEPVLKVGLFKNKYVIGAIIVCLCLYSIVLIPGVRGIFDIPDSFGLLQLGICLAFAIISALIMDISKLFKRK</sequence>
<dbReference type="PRINTS" id="PR00119">
    <property type="entry name" value="CATATPASE"/>
</dbReference>
<dbReference type="InterPro" id="IPR004014">
    <property type="entry name" value="ATPase_P-typ_cation-transptr_N"/>
</dbReference>
<dbReference type="GO" id="GO:0140352">
    <property type="term" value="P:export from cell"/>
    <property type="evidence" value="ECO:0007669"/>
    <property type="project" value="UniProtKB-ARBA"/>
</dbReference>
<evidence type="ECO:0000313" key="18">
    <source>
        <dbReference type="Proteomes" id="UP000095558"/>
    </source>
</evidence>
<dbReference type="SUPFAM" id="SSF56784">
    <property type="entry name" value="HAD-like"/>
    <property type="match status" value="1"/>
</dbReference>
<dbReference type="EMBL" id="CYZV01000022">
    <property type="protein sequence ID" value="CUO36478.1"/>
    <property type="molecule type" value="Genomic_DNA"/>
</dbReference>
<keyword evidence="6 15" id="KW-0812">Transmembrane</keyword>
<dbReference type="PRINTS" id="PR00120">
    <property type="entry name" value="HATPASE"/>
</dbReference>
<dbReference type="InterPro" id="IPR006408">
    <property type="entry name" value="P-type_ATPase_IIB"/>
</dbReference>
<keyword evidence="5" id="KW-0813">Transport</keyword>
<evidence type="ECO:0000256" key="10">
    <source>
        <dbReference type="ARBA" id="ARBA00022840"/>
    </source>
</evidence>
<organism evidence="17 18">
    <name type="scientific">Clostridium disporicum</name>
    <dbReference type="NCBI Taxonomy" id="84024"/>
    <lineage>
        <taxon>Bacteria</taxon>
        <taxon>Bacillati</taxon>
        <taxon>Bacillota</taxon>
        <taxon>Clostridia</taxon>
        <taxon>Eubacteriales</taxon>
        <taxon>Clostridiaceae</taxon>
        <taxon>Clostridium</taxon>
    </lineage>
</organism>
<dbReference type="FunFam" id="2.70.150.10:FF:000016">
    <property type="entry name" value="Calcium-transporting P-type ATPase putative"/>
    <property type="match status" value="1"/>
</dbReference>
<keyword evidence="10" id="KW-0067">ATP-binding</keyword>
<dbReference type="PANTHER" id="PTHR42861">
    <property type="entry name" value="CALCIUM-TRANSPORTING ATPASE"/>
    <property type="match status" value="1"/>
</dbReference>
<evidence type="ECO:0000256" key="8">
    <source>
        <dbReference type="ARBA" id="ARBA00022741"/>
    </source>
</evidence>
<dbReference type="RefSeq" id="WP_055276815.1">
    <property type="nucleotide sequence ID" value="NZ_CYZV01000022.1"/>
</dbReference>
<dbReference type="Gene3D" id="2.70.150.10">
    <property type="entry name" value="Calcium-transporting ATPase, cytoplasmic transduction domain A"/>
    <property type="match status" value="1"/>
</dbReference>
<evidence type="ECO:0000256" key="12">
    <source>
        <dbReference type="ARBA" id="ARBA00022989"/>
    </source>
</evidence>
<evidence type="ECO:0000256" key="6">
    <source>
        <dbReference type="ARBA" id="ARBA00022692"/>
    </source>
</evidence>
<dbReference type="SFLD" id="SFLDG00002">
    <property type="entry name" value="C1.7:_P-type_atpase_like"/>
    <property type="match status" value="1"/>
</dbReference>
<keyword evidence="17" id="KW-0378">Hydrolase</keyword>
<evidence type="ECO:0000256" key="4">
    <source>
        <dbReference type="ARBA" id="ARBA00022475"/>
    </source>
</evidence>
<dbReference type="NCBIfam" id="TIGR01517">
    <property type="entry name" value="ATPase-IIB_Ca"/>
    <property type="match status" value="1"/>
</dbReference>
<keyword evidence="9" id="KW-0106">Calcium</keyword>
<reference evidence="17 18" key="1">
    <citation type="submission" date="2015-09" db="EMBL/GenBank/DDBJ databases">
        <authorList>
            <consortium name="Pathogen Informatics"/>
        </authorList>
    </citation>
    <scope>NUCLEOTIDE SEQUENCE [LARGE SCALE GENOMIC DNA]</scope>
    <source>
        <strain evidence="17 18">2789STDY5834855</strain>
    </source>
</reference>
<dbReference type="CDD" id="cd02089">
    <property type="entry name" value="P-type_ATPase_Ca_prok"/>
    <property type="match status" value="1"/>
</dbReference>
<dbReference type="InterPro" id="IPR023214">
    <property type="entry name" value="HAD_sf"/>
</dbReference>
<keyword evidence="8" id="KW-0547">Nucleotide-binding</keyword>
<evidence type="ECO:0000256" key="15">
    <source>
        <dbReference type="SAM" id="Phobius"/>
    </source>
</evidence>
<dbReference type="InterPro" id="IPR044492">
    <property type="entry name" value="P_typ_ATPase_HD_dom"/>
</dbReference>
<dbReference type="InterPro" id="IPR018303">
    <property type="entry name" value="ATPase_P-typ_P_site"/>
</dbReference>
<keyword evidence="12 15" id="KW-1133">Transmembrane helix</keyword>
<evidence type="ECO:0000313" key="17">
    <source>
        <dbReference type="EMBL" id="CUO36478.1"/>
    </source>
</evidence>
<dbReference type="InterPro" id="IPR006068">
    <property type="entry name" value="ATPase_P-typ_cation-transptr_C"/>
</dbReference>
<keyword evidence="11" id="KW-1278">Translocase</keyword>
<dbReference type="Gene3D" id="1.20.1110.10">
    <property type="entry name" value="Calcium-transporting ATPase, transmembrane domain"/>
    <property type="match status" value="1"/>
</dbReference>
<dbReference type="EC" id="7.2.2.10" evidence="3"/>
<feature type="transmembrane region" description="Helical" evidence="15">
    <location>
        <begin position="58"/>
        <end position="91"/>
    </location>
</feature>
<evidence type="ECO:0000256" key="14">
    <source>
        <dbReference type="ARBA" id="ARBA00048694"/>
    </source>
</evidence>
<evidence type="ECO:0000256" key="3">
    <source>
        <dbReference type="ARBA" id="ARBA00012790"/>
    </source>
</evidence>
<dbReference type="FunFam" id="3.40.50.1000:FF:000028">
    <property type="entry name" value="Calcium-transporting P-type ATPase, putative"/>
    <property type="match status" value="1"/>
</dbReference>
<evidence type="ECO:0000256" key="11">
    <source>
        <dbReference type="ARBA" id="ARBA00022967"/>
    </source>
</evidence>
<dbReference type="STRING" id="84024.ERS852471_01191"/>
<keyword evidence="7" id="KW-0479">Metal-binding</keyword>
<feature type="transmembrane region" description="Helical" evidence="15">
    <location>
        <begin position="845"/>
        <end position="864"/>
    </location>
</feature>
<dbReference type="Gene3D" id="3.40.50.1000">
    <property type="entry name" value="HAD superfamily/HAD-like"/>
    <property type="match status" value="1"/>
</dbReference>
<dbReference type="PROSITE" id="PS00154">
    <property type="entry name" value="ATPASE_E1_E2"/>
    <property type="match status" value="1"/>
</dbReference>
<dbReference type="GO" id="GO:0005886">
    <property type="term" value="C:plasma membrane"/>
    <property type="evidence" value="ECO:0007669"/>
    <property type="project" value="UniProtKB-SubCell"/>
</dbReference>
<feature type="transmembrane region" description="Helical" evidence="15">
    <location>
        <begin position="275"/>
        <end position="301"/>
    </location>
</feature>
<dbReference type="AlphaFoldDB" id="A0A174EIE9"/>
<dbReference type="SUPFAM" id="SSF81653">
    <property type="entry name" value="Calcium ATPase, transduction domain A"/>
    <property type="match status" value="1"/>
</dbReference>
<keyword evidence="5" id="KW-0109">Calcium transport</keyword>
<feature type="transmembrane region" description="Helical" evidence="15">
    <location>
        <begin position="815"/>
        <end position="839"/>
    </location>
</feature>
<keyword evidence="5" id="KW-0406">Ion transport</keyword>
<dbReference type="Proteomes" id="UP000095558">
    <property type="component" value="Unassembled WGS sequence"/>
</dbReference>
<protein>
    <recommendedName>
        <fullName evidence="3">P-type Ca(2+) transporter</fullName>
        <ecNumber evidence="3">7.2.2.10</ecNumber>
    </recommendedName>
</protein>
<gene>
    <name evidence="17" type="ORF">ERS852470_02129</name>
</gene>
<evidence type="ECO:0000256" key="13">
    <source>
        <dbReference type="ARBA" id="ARBA00023136"/>
    </source>
</evidence>
<feature type="transmembrane region" description="Helical" evidence="15">
    <location>
        <begin position="745"/>
        <end position="771"/>
    </location>
</feature>
<keyword evidence="4" id="KW-1003">Cell membrane</keyword>
<dbReference type="Gene3D" id="3.40.1110.10">
    <property type="entry name" value="Calcium-transporting ATPase, cytoplasmic domain N"/>
    <property type="match status" value="1"/>
</dbReference>
<dbReference type="InterPro" id="IPR059000">
    <property type="entry name" value="ATPase_P-type_domA"/>
</dbReference>
<name>A0A174EIE9_9CLOT</name>
<feature type="transmembrane region" description="Helical" evidence="15">
    <location>
        <begin position="677"/>
        <end position="699"/>
    </location>
</feature>
<evidence type="ECO:0000256" key="5">
    <source>
        <dbReference type="ARBA" id="ARBA00022568"/>
    </source>
</evidence>
<dbReference type="GO" id="GO:0005524">
    <property type="term" value="F:ATP binding"/>
    <property type="evidence" value="ECO:0007669"/>
    <property type="project" value="UniProtKB-KW"/>
</dbReference>
<dbReference type="SUPFAM" id="SSF81660">
    <property type="entry name" value="Metal cation-transporting ATPase, ATP-binding domain N"/>
    <property type="match status" value="1"/>
</dbReference>